<sequence>MNEIYNYLNIVFIVGAVAFSLTGGVIGYMIGVNQTVKICKQAILPVKNNIQDDSNRV</sequence>
<gene>
    <name evidence="2" type="ORF">Q604_UNBC18302G0002</name>
</gene>
<dbReference type="EMBL" id="AZMM01018302">
    <property type="protein sequence ID" value="ETJ21929.1"/>
    <property type="molecule type" value="Genomic_DNA"/>
</dbReference>
<accession>W1WZM6</accession>
<feature type="transmembrane region" description="Helical" evidence="1">
    <location>
        <begin position="7"/>
        <end position="30"/>
    </location>
</feature>
<protein>
    <submittedName>
        <fullName evidence="2">Uncharacterized protein</fullName>
    </submittedName>
</protein>
<proteinExistence type="predicted"/>
<keyword evidence="1" id="KW-0472">Membrane</keyword>
<evidence type="ECO:0000313" key="2">
    <source>
        <dbReference type="EMBL" id="ETJ21929.1"/>
    </source>
</evidence>
<reference evidence="2" key="1">
    <citation type="submission" date="2013-12" db="EMBL/GenBank/DDBJ databases">
        <title>A Varibaculum cambriense genome reconstructed from a premature infant gut community with otherwise low bacterial novelty that shifts toward anaerobic metabolism during the third week of life.</title>
        <authorList>
            <person name="Brown C.T."/>
            <person name="Sharon I."/>
            <person name="Thomas B.C."/>
            <person name="Castelle C.J."/>
            <person name="Morowitz M.J."/>
            <person name="Banfield J.F."/>
        </authorList>
    </citation>
    <scope>NUCLEOTIDE SEQUENCE</scope>
</reference>
<comment type="caution">
    <text evidence="2">The sequence shown here is derived from an EMBL/GenBank/DDBJ whole genome shotgun (WGS) entry which is preliminary data.</text>
</comment>
<name>W1WZM6_9ZZZZ</name>
<evidence type="ECO:0000256" key="1">
    <source>
        <dbReference type="SAM" id="Phobius"/>
    </source>
</evidence>
<keyword evidence="1" id="KW-0812">Transmembrane</keyword>
<organism evidence="2">
    <name type="scientific">human gut metagenome</name>
    <dbReference type="NCBI Taxonomy" id="408170"/>
    <lineage>
        <taxon>unclassified sequences</taxon>
        <taxon>metagenomes</taxon>
        <taxon>organismal metagenomes</taxon>
    </lineage>
</organism>
<dbReference type="AlphaFoldDB" id="W1WZM6"/>
<keyword evidence="1" id="KW-1133">Transmembrane helix</keyword>